<reference evidence="2" key="1">
    <citation type="submission" date="2018-01" db="EMBL/GenBank/DDBJ databases">
        <title>Rubneribacter badeniensis gen. nov., sp. nov., and Colonibacter rubneri, gen. nov., sp. nov., WGS of new members of the Eggerthellaceae.</title>
        <authorList>
            <person name="Danylec N."/>
            <person name="Stoll D.A."/>
            <person name="Doetsch A."/>
            <person name="Kulling S.E."/>
            <person name="Huch M."/>
        </authorList>
    </citation>
    <scope>NUCLEOTIDE SEQUENCE [LARGE SCALE GENOMIC DNA]</scope>
    <source>
        <strain evidence="2">ResAG-96</strain>
    </source>
</reference>
<evidence type="ECO:0000313" key="1">
    <source>
        <dbReference type="EMBL" id="PNV68232.1"/>
    </source>
</evidence>
<dbReference type="AlphaFoldDB" id="A0A2K2UDB0"/>
<comment type="caution">
    <text evidence="1">The sequence shown here is derived from an EMBL/GenBank/DDBJ whole genome shotgun (WGS) entry which is preliminary data.</text>
</comment>
<accession>A0A2K2UDB0</accession>
<proteinExistence type="predicted"/>
<dbReference type="EMBL" id="PPEK01000002">
    <property type="protein sequence ID" value="PNV68232.1"/>
    <property type="molecule type" value="Genomic_DNA"/>
</dbReference>
<gene>
    <name evidence="1" type="ORF">C2L71_02920</name>
</gene>
<protein>
    <submittedName>
        <fullName evidence="1">Uncharacterized protein</fullName>
    </submittedName>
</protein>
<name>A0A2K2UDB0_9ACTN</name>
<organism evidence="1 2">
    <name type="scientific">Enteroscipio rubneri</name>
    <dbReference type="NCBI Taxonomy" id="2070686"/>
    <lineage>
        <taxon>Bacteria</taxon>
        <taxon>Bacillati</taxon>
        <taxon>Actinomycetota</taxon>
        <taxon>Coriobacteriia</taxon>
        <taxon>Eggerthellales</taxon>
        <taxon>Eggerthellaceae</taxon>
        <taxon>Enteroscipio</taxon>
    </lineage>
</organism>
<sequence length="68" mass="7728">MRPCSQAQRFQSIPCGTIFNSILFDVLFGKMFHVKHSYGYFAIEKFMDHANLGRATAGFDTSCKTSDR</sequence>
<dbReference type="Proteomes" id="UP000236197">
    <property type="component" value="Unassembled WGS sequence"/>
</dbReference>
<evidence type="ECO:0000313" key="2">
    <source>
        <dbReference type="Proteomes" id="UP000236197"/>
    </source>
</evidence>
<keyword evidence="2" id="KW-1185">Reference proteome</keyword>